<dbReference type="InterPro" id="IPR000150">
    <property type="entry name" value="Cof"/>
</dbReference>
<dbReference type="GO" id="GO:0005829">
    <property type="term" value="C:cytosol"/>
    <property type="evidence" value="ECO:0007669"/>
    <property type="project" value="TreeGrafter"/>
</dbReference>
<accession>A0A1E8GQ43</accession>
<dbReference type="SUPFAM" id="SSF56784">
    <property type="entry name" value="HAD-like"/>
    <property type="match status" value="1"/>
</dbReference>
<dbReference type="NCBIfam" id="TIGR00099">
    <property type="entry name" value="Cof-subfamily"/>
    <property type="match status" value="1"/>
</dbReference>
<dbReference type="PROSITE" id="PS01228">
    <property type="entry name" value="COF_1"/>
    <property type="match status" value="1"/>
</dbReference>
<dbReference type="AlphaFoldDB" id="A0A1E8GQ43"/>
<dbReference type="InterPro" id="IPR023214">
    <property type="entry name" value="HAD_sf"/>
</dbReference>
<dbReference type="Gene3D" id="3.40.50.1000">
    <property type="entry name" value="HAD superfamily/HAD-like"/>
    <property type="match status" value="1"/>
</dbReference>
<organism evidence="1 2">
    <name type="scientific">Floricoccus tropicus</name>
    <dbReference type="NCBI Taxonomy" id="1859473"/>
    <lineage>
        <taxon>Bacteria</taxon>
        <taxon>Bacillati</taxon>
        <taxon>Bacillota</taxon>
        <taxon>Bacilli</taxon>
        <taxon>Lactobacillales</taxon>
        <taxon>Streptococcaceae</taxon>
        <taxon>Floricoccus</taxon>
    </lineage>
</organism>
<protein>
    <submittedName>
        <fullName evidence="1">Hydrolase</fullName>
    </submittedName>
</protein>
<evidence type="ECO:0000313" key="1">
    <source>
        <dbReference type="EMBL" id="OFI50371.1"/>
    </source>
</evidence>
<dbReference type="InterPro" id="IPR036412">
    <property type="entry name" value="HAD-like_sf"/>
</dbReference>
<keyword evidence="2" id="KW-1185">Reference proteome</keyword>
<dbReference type="RefSeq" id="WP_070791092.1">
    <property type="nucleotide sequence ID" value="NZ_MKIR01000001.1"/>
</dbReference>
<name>A0A1E8GQ43_9LACT</name>
<dbReference type="InterPro" id="IPR006379">
    <property type="entry name" value="HAD-SF_hydro_IIB"/>
</dbReference>
<keyword evidence="1" id="KW-0378">Hydrolase</keyword>
<dbReference type="PANTHER" id="PTHR10000:SF8">
    <property type="entry name" value="HAD SUPERFAMILY HYDROLASE-LIKE, TYPE 3"/>
    <property type="match status" value="1"/>
</dbReference>
<dbReference type="Pfam" id="PF08282">
    <property type="entry name" value="Hydrolase_3"/>
    <property type="match status" value="1"/>
</dbReference>
<reference evidence="2" key="1">
    <citation type="submission" date="2016-09" db="EMBL/GenBank/DDBJ databases">
        <title>Draft genome sequence of a novel species of the family Streptococcaceae isolated from flowers.</title>
        <authorList>
            <person name="Chuah L.-O."/>
            <person name="Yap K.-P."/>
            <person name="Thong K.L."/>
            <person name="Liong M.T."/>
            <person name="Ahmad R."/>
            <person name="Rusul G."/>
        </authorList>
    </citation>
    <scope>NUCLEOTIDE SEQUENCE [LARGE SCALE GENOMIC DNA]</scope>
    <source>
        <strain evidence="2">DF1</strain>
    </source>
</reference>
<dbReference type="SFLD" id="SFLDG01140">
    <property type="entry name" value="C2.B:_Phosphomannomutase_and_P"/>
    <property type="match status" value="1"/>
</dbReference>
<dbReference type="SFLD" id="SFLDS00003">
    <property type="entry name" value="Haloacid_Dehalogenase"/>
    <property type="match status" value="1"/>
</dbReference>
<dbReference type="CDD" id="cd07516">
    <property type="entry name" value="HAD_Pase"/>
    <property type="match status" value="1"/>
</dbReference>
<evidence type="ECO:0000313" key="2">
    <source>
        <dbReference type="Proteomes" id="UP000178622"/>
    </source>
</evidence>
<dbReference type="NCBIfam" id="TIGR01484">
    <property type="entry name" value="HAD-SF-IIB"/>
    <property type="match status" value="1"/>
</dbReference>
<dbReference type="OrthoDB" id="9790031at2"/>
<dbReference type="GO" id="GO:0016791">
    <property type="term" value="F:phosphatase activity"/>
    <property type="evidence" value="ECO:0007669"/>
    <property type="project" value="TreeGrafter"/>
</dbReference>
<sequence length="272" mass="30474">MYKLIAFDMDGTLLTSQKIIAESSIEAIKKAESVGKNVVLSTGRALVELNQYMPVLPDVEYGVLASGALVYDFKNKKILHQHKIPASIVDQIRAIVKEKKTMVIAMINGQIYVQRSHYDHIENYHMDYYKDLYTNAATFVDDICQILKGERENFEKINLYHFTDKDRLDTYEELRKENITIVKAEETGVEITDKGVEKGEGLEFLCDYLNIPISQAIAVGDADNDESMIKIAGLGVAMGNANENIKSLADVVVNDNDHGGCAQVIDEYLLVD</sequence>
<dbReference type="PANTHER" id="PTHR10000">
    <property type="entry name" value="PHOSPHOSERINE PHOSPHATASE"/>
    <property type="match status" value="1"/>
</dbReference>
<dbReference type="GO" id="GO:0000287">
    <property type="term" value="F:magnesium ion binding"/>
    <property type="evidence" value="ECO:0007669"/>
    <property type="project" value="TreeGrafter"/>
</dbReference>
<dbReference type="EMBL" id="MKIR01000001">
    <property type="protein sequence ID" value="OFI50371.1"/>
    <property type="molecule type" value="Genomic_DNA"/>
</dbReference>
<proteinExistence type="predicted"/>
<gene>
    <name evidence="1" type="ORF">BG261_00345</name>
</gene>
<dbReference type="Gene3D" id="3.30.1240.10">
    <property type="match status" value="1"/>
</dbReference>
<dbReference type="STRING" id="1859473.BG261_00345"/>
<dbReference type="Proteomes" id="UP000178622">
    <property type="component" value="Unassembled WGS sequence"/>
</dbReference>
<dbReference type="PROSITE" id="PS01229">
    <property type="entry name" value="COF_2"/>
    <property type="match status" value="1"/>
</dbReference>
<comment type="caution">
    <text evidence="1">The sequence shown here is derived from an EMBL/GenBank/DDBJ whole genome shotgun (WGS) entry which is preliminary data.</text>
</comment>